<dbReference type="Proteomes" id="UP000317881">
    <property type="component" value="Unassembled WGS sequence"/>
</dbReference>
<dbReference type="RefSeq" id="WP_141316083.1">
    <property type="nucleotide sequence ID" value="NZ_BJND01000115.1"/>
</dbReference>
<evidence type="ECO:0000313" key="1">
    <source>
        <dbReference type="EMBL" id="GEC10500.1"/>
    </source>
</evidence>
<dbReference type="AlphaFoldDB" id="A0A4Y3VXV8"/>
<gene>
    <name evidence="1" type="ORF">SSP24_81550</name>
</gene>
<name>A0A4Y3VXV8_9ACTN</name>
<dbReference type="OrthoDB" id="481033at2"/>
<proteinExistence type="predicted"/>
<keyword evidence="2" id="KW-1185">Reference proteome</keyword>
<reference evidence="1 2" key="1">
    <citation type="submission" date="2019-06" db="EMBL/GenBank/DDBJ databases">
        <title>Whole genome shotgun sequence of Streptomyces spinoverrucosus NBRC 14228.</title>
        <authorList>
            <person name="Hosoyama A."/>
            <person name="Uohara A."/>
            <person name="Ohji S."/>
            <person name="Ichikawa N."/>
        </authorList>
    </citation>
    <scope>NUCLEOTIDE SEQUENCE [LARGE SCALE GENOMIC DNA]</scope>
    <source>
        <strain evidence="1 2">NBRC 14228</strain>
    </source>
</reference>
<evidence type="ECO:0000313" key="2">
    <source>
        <dbReference type="Proteomes" id="UP000317881"/>
    </source>
</evidence>
<protein>
    <submittedName>
        <fullName evidence="1">Uncharacterized protein</fullName>
    </submittedName>
</protein>
<comment type="caution">
    <text evidence="1">The sequence shown here is derived from an EMBL/GenBank/DDBJ whole genome shotgun (WGS) entry which is preliminary data.</text>
</comment>
<organism evidence="1 2">
    <name type="scientific">Streptomyces spinoverrucosus</name>
    <dbReference type="NCBI Taxonomy" id="284043"/>
    <lineage>
        <taxon>Bacteria</taxon>
        <taxon>Bacillati</taxon>
        <taxon>Actinomycetota</taxon>
        <taxon>Actinomycetes</taxon>
        <taxon>Kitasatosporales</taxon>
        <taxon>Streptomycetaceae</taxon>
        <taxon>Streptomyces</taxon>
    </lineage>
</organism>
<dbReference type="EMBL" id="BJND01000115">
    <property type="protein sequence ID" value="GEC10500.1"/>
    <property type="molecule type" value="Genomic_DNA"/>
</dbReference>
<sequence length="232" mass="25950">MHDERHVELVRLYETYDNDRLDSILKGVGGGDLHGCSAEVNELRLAAAAAAPSDAVEYIVANVTGYGFFTWDGSARGAAGLLTAGTADCRSLVEGCCAVINALGIKADHCWRDEWFYVDSTEVRPLIDGKTGNVDGERWCFENHHWLYCNGREYDLLFGGGPLDFAAWRRYVSQGVEDGYTWTEYEGGIRIYVTDGSQGYPYTRWKEQAMVFDPDGHRHRHDRSCAESCTLL</sequence>
<accession>A0A4Y3VXV8</accession>